<evidence type="ECO:0000313" key="9">
    <source>
        <dbReference type="Proteomes" id="UP000325315"/>
    </source>
</evidence>
<sequence length="176" mass="20702">MCNTIDFVVGAVLGQRTDKVFHAIYYASRTLKDTQLNHTTTKKELLAMIFAFDKLRSYLVGTKVTIYMDHSAIKYLETKKDAKPRKGTENQVADHLSMLEAGEKDGNIQLIKKEFPDEKLLVVTTLPWYVDIVNFLVSGLLPPELTSQRRRKFLHNARQYYWDEPFLWRRFWRNKN</sequence>
<keyword evidence="4" id="KW-0255">Endonuclease</keyword>
<dbReference type="SUPFAM" id="SSF56672">
    <property type="entry name" value="DNA/RNA polymerases"/>
    <property type="match status" value="1"/>
</dbReference>
<keyword evidence="5" id="KW-0378">Hydrolase</keyword>
<reference evidence="9" key="1">
    <citation type="journal article" date="2019" name="Plant Biotechnol. J.">
        <title>Genome sequencing of the Australian wild diploid species Gossypium australe highlights disease resistance and delayed gland morphogenesis.</title>
        <authorList>
            <person name="Cai Y."/>
            <person name="Cai X."/>
            <person name="Wang Q."/>
            <person name="Wang P."/>
            <person name="Zhang Y."/>
            <person name="Cai C."/>
            <person name="Xu Y."/>
            <person name="Wang K."/>
            <person name="Zhou Z."/>
            <person name="Wang C."/>
            <person name="Geng S."/>
            <person name="Li B."/>
            <person name="Dong Q."/>
            <person name="Hou Y."/>
            <person name="Wang H."/>
            <person name="Ai P."/>
            <person name="Liu Z."/>
            <person name="Yi F."/>
            <person name="Sun M."/>
            <person name="An G."/>
            <person name="Cheng J."/>
            <person name="Zhang Y."/>
            <person name="Shi Q."/>
            <person name="Xie Y."/>
            <person name="Shi X."/>
            <person name="Chang Y."/>
            <person name="Huang F."/>
            <person name="Chen Y."/>
            <person name="Hong S."/>
            <person name="Mi L."/>
            <person name="Sun Q."/>
            <person name="Zhang L."/>
            <person name="Zhou B."/>
            <person name="Peng R."/>
            <person name="Zhang X."/>
            <person name="Liu F."/>
        </authorList>
    </citation>
    <scope>NUCLEOTIDE SEQUENCE [LARGE SCALE GENOMIC DNA]</scope>
    <source>
        <strain evidence="9">cv. PA1801</strain>
    </source>
</reference>
<dbReference type="CDD" id="cd09274">
    <property type="entry name" value="RNase_HI_RT_Ty3"/>
    <property type="match status" value="1"/>
</dbReference>
<evidence type="ECO:0000256" key="6">
    <source>
        <dbReference type="ARBA" id="ARBA00022918"/>
    </source>
</evidence>
<dbReference type="GO" id="GO:0003964">
    <property type="term" value="F:RNA-directed DNA polymerase activity"/>
    <property type="evidence" value="ECO:0007669"/>
    <property type="project" value="UniProtKB-KW"/>
</dbReference>
<keyword evidence="2" id="KW-0548">Nucleotidyltransferase</keyword>
<proteinExistence type="predicted"/>
<feature type="domain" description="Reverse transcriptase RNase H-like" evidence="7">
    <location>
        <begin position="2"/>
        <end position="85"/>
    </location>
</feature>
<dbReference type="InterPro" id="IPR043502">
    <property type="entry name" value="DNA/RNA_pol_sf"/>
</dbReference>
<protein>
    <submittedName>
        <fullName evidence="8">Transposon Ty3-I Gag-Pol polyprotein</fullName>
    </submittedName>
</protein>
<dbReference type="InterPro" id="IPR041373">
    <property type="entry name" value="RT_RNaseH"/>
</dbReference>
<keyword evidence="3" id="KW-0540">Nuclease</keyword>
<dbReference type="EMBL" id="SMMG02000002">
    <property type="protein sequence ID" value="KAA3484511.1"/>
    <property type="molecule type" value="Genomic_DNA"/>
</dbReference>
<dbReference type="Pfam" id="PF17917">
    <property type="entry name" value="RT_RNaseH"/>
    <property type="match status" value="1"/>
</dbReference>
<evidence type="ECO:0000256" key="3">
    <source>
        <dbReference type="ARBA" id="ARBA00022722"/>
    </source>
</evidence>
<keyword evidence="1" id="KW-0808">Transferase</keyword>
<comment type="caution">
    <text evidence="8">The sequence shown here is derived from an EMBL/GenBank/DDBJ whole genome shotgun (WGS) entry which is preliminary data.</text>
</comment>
<evidence type="ECO:0000256" key="5">
    <source>
        <dbReference type="ARBA" id="ARBA00022801"/>
    </source>
</evidence>
<dbReference type="GO" id="GO:0004519">
    <property type="term" value="F:endonuclease activity"/>
    <property type="evidence" value="ECO:0007669"/>
    <property type="project" value="UniProtKB-KW"/>
</dbReference>
<dbReference type="AlphaFoldDB" id="A0A5B6WRH8"/>
<keyword evidence="9" id="KW-1185">Reference proteome</keyword>
<dbReference type="Proteomes" id="UP000325315">
    <property type="component" value="Unassembled WGS sequence"/>
</dbReference>
<name>A0A5B6WRH8_9ROSI</name>
<evidence type="ECO:0000256" key="1">
    <source>
        <dbReference type="ARBA" id="ARBA00022679"/>
    </source>
</evidence>
<gene>
    <name evidence="8" type="ORF">EPI10_006592</name>
</gene>
<dbReference type="GO" id="GO:0016787">
    <property type="term" value="F:hydrolase activity"/>
    <property type="evidence" value="ECO:0007669"/>
    <property type="project" value="UniProtKB-KW"/>
</dbReference>
<evidence type="ECO:0000313" key="8">
    <source>
        <dbReference type="EMBL" id="KAA3484511.1"/>
    </source>
</evidence>
<evidence type="ECO:0000259" key="7">
    <source>
        <dbReference type="Pfam" id="PF17917"/>
    </source>
</evidence>
<organism evidence="8 9">
    <name type="scientific">Gossypium australe</name>
    <dbReference type="NCBI Taxonomy" id="47621"/>
    <lineage>
        <taxon>Eukaryota</taxon>
        <taxon>Viridiplantae</taxon>
        <taxon>Streptophyta</taxon>
        <taxon>Embryophyta</taxon>
        <taxon>Tracheophyta</taxon>
        <taxon>Spermatophyta</taxon>
        <taxon>Magnoliopsida</taxon>
        <taxon>eudicotyledons</taxon>
        <taxon>Gunneridae</taxon>
        <taxon>Pentapetalae</taxon>
        <taxon>rosids</taxon>
        <taxon>malvids</taxon>
        <taxon>Malvales</taxon>
        <taxon>Malvaceae</taxon>
        <taxon>Malvoideae</taxon>
        <taxon>Gossypium</taxon>
    </lineage>
</organism>
<evidence type="ECO:0000256" key="2">
    <source>
        <dbReference type="ARBA" id="ARBA00022695"/>
    </source>
</evidence>
<dbReference type="OrthoDB" id="1000214at2759"/>
<dbReference type="Gene3D" id="3.10.20.370">
    <property type="match status" value="1"/>
</dbReference>
<accession>A0A5B6WRH8</accession>
<dbReference type="PANTHER" id="PTHR34072">
    <property type="entry name" value="ENZYMATIC POLYPROTEIN-RELATED"/>
    <property type="match status" value="1"/>
</dbReference>
<keyword evidence="6" id="KW-0695">RNA-directed DNA polymerase</keyword>
<dbReference type="PANTHER" id="PTHR34072:SF57">
    <property type="entry name" value="RNA-DIRECTED DNA POLYMERASE"/>
    <property type="match status" value="1"/>
</dbReference>
<evidence type="ECO:0000256" key="4">
    <source>
        <dbReference type="ARBA" id="ARBA00022759"/>
    </source>
</evidence>